<comment type="caution">
    <text evidence="2">The sequence shown here is derived from an EMBL/GenBank/DDBJ whole genome shotgun (WGS) entry which is preliminary data.</text>
</comment>
<name>A0A432MNC6_9BACT</name>
<accession>A0A432MNC6</accession>
<keyword evidence="3" id="KW-1185">Reference proteome</keyword>
<evidence type="ECO:0000313" key="2">
    <source>
        <dbReference type="EMBL" id="RUL88941.1"/>
    </source>
</evidence>
<dbReference type="OrthoDB" id="291546at2"/>
<evidence type="ECO:0000313" key="3">
    <source>
        <dbReference type="Proteomes" id="UP000280296"/>
    </source>
</evidence>
<gene>
    <name evidence="2" type="ORF">TsocGM_04920</name>
</gene>
<dbReference type="Proteomes" id="UP000280296">
    <property type="component" value="Unassembled WGS sequence"/>
</dbReference>
<evidence type="ECO:0000256" key="1">
    <source>
        <dbReference type="SAM" id="MobiDB-lite"/>
    </source>
</evidence>
<organism evidence="2 3">
    <name type="scientific">Tautonia sociabilis</name>
    <dbReference type="NCBI Taxonomy" id="2080755"/>
    <lineage>
        <taxon>Bacteria</taxon>
        <taxon>Pseudomonadati</taxon>
        <taxon>Planctomycetota</taxon>
        <taxon>Planctomycetia</taxon>
        <taxon>Isosphaerales</taxon>
        <taxon>Isosphaeraceae</taxon>
        <taxon>Tautonia</taxon>
    </lineage>
</organism>
<feature type="compositionally biased region" description="Pro residues" evidence="1">
    <location>
        <begin position="329"/>
        <end position="344"/>
    </location>
</feature>
<dbReference type="RefSeq" id="WP_126724192.1">
    <property type="nucleotide sequence ID" value="NZ_RYZH01000006.1"/>
</dbReference>
<proteinExistence type="predicted"/>
<reference evidence="2 3" key="1">
    <citation type="submission" date="2018-12" db="EMBL/GenBank/DDBJ databases">
        <authorList>
            <person name="Toschakov S.V."/>
        </authorList>
    </citation>
    <scope>NUCLEOTIDE SEQUENCE [LARGE SCALE GENOMIC DNA]</scope>
    <source>
        <strain evidence="2 3">GM2012</strain>
    </source>
</reference>
<protein>
    <submittedName>
        <fullName evidence="2">Uncharacterized protein</fullName>
    </submittedName>
</protein>
<dbReference type="AlphaFoldDB" id="A0A432MNC6"/>
<feature type="region of interest" description="Disordered" evidence="1">
    <location>
        <begin position="323"/>
        <end position="344"/>
    </location>
</feature>
<reference evidence="2 3" key="2">
    <citation type="submission" date="2019-01" db="EMBL/GenBank/DDBJ databases">
        <title>Tautonia sociabilis, a novel thermotolerant planctomycete of Isosphaeraceae family, isolated from a 4000 m deep subterranean habitat.</title>
        <authorList>
            <person name="Kovaleva O.L."/>
            <person name="Elcheninov A.G."/>
            <person name="Van Heerden E."/>
            <person name="Toshchakov S.V."/>
            <person name="Novikov A."/>
            <person name="Bonch-Osmolovskaya E.A."/>
            <person name="Kublanov I.V."/>
        </authorList>
    </citation>
    <scope>NUCLEOTIDE SEQUENCE [LARGE SCALE GENOMIC DNA]</scope>
    <source>
        <strain evidence="2 3">GM2012</strain>
    </source>
</reference>
<sequence length="344" mass="37829">MHKNGLMQEVEAAIRGYLAQGRFRTEPWMYEMLAVAFDHNQADPKFVTQALGYAALVAERPGDQGAPDSLLTVVDLLAARDAFEFELDLGNGRTRTIRVADLLDRAAELLPHRPEPHIKSLDLAERQLDPDRMARAVEGLFSLGWPGVDEAWRSEARLRALALAKRLREANRTEEAEALIDRVEAAEPRDLYARLTWDGFGDLDLAVDEPLGATAEYATPRTVFGGALVKNGRGSDAEEIYVCPRGFDGSYTFRVKPIVSDPDRPITSATLEVITHEGSDSEQVQTFAIDPGSPEPVTVTLEGGRRREVLPFVMPKVMVLENPDDPLSIIPPPSPTAPGTPSPR</sequence>
<dbReference type="EMBL" id="RYZH01000006">
    <property type="protein sequence ID" value="RUL88941.1"/>
    <property type="molecule type" value="Genomic_DNA"/>
</dbReference>